<organism evidence="1 2">
    <name type="scientific">Palleniella muris</name>
    <dbReference type="NCBI Taxonomy" id="3038145"/>
    <lineage>
        <taxon>Bacteria</taxon>
        <taxon>Pseudomonadati</taxon>
        <taxon>Bacteroidota</taxon>
        <taxon>Bacteroidia</taxon>
        <taxon>Bacteroidales</taxon>
        <taxon>Prevotellaceae</taxon>
        <taxon>Palleniella</taxon>
    </lineage>
</organism>
<dbReference type="EMBL" id="SRZC01000011">
    <property type="protein sequence ID" value="TGX82169.1"/>
    <property type="molecule type" value="Genomic_DNA"/>
</dbReference>
<proteinExistence type="predicted"/>
<keyword evidence="2" id="KW-1185">Reference proteome</keyword>
<sequence>MTTKELTYNDLDLNVKEIYDLMGYGDSRPDTEVVAEVDTMLADIRRWLRPRMSFFVTRDFEGFDVGRIISRQLERAEAYCFFICTAGEEYQEFMEQFMKPEEDTSGGACEDMFRAYLAHSIGSALVERCADKMEEVLQAQIDKLGWHRTNRFSPGYCGWHVMEQQKLFPLFKGETCGVSLTESSLMMPIKSVSGVIGLGKNVRYLPYTCGLCNYENCYKRKKR</sequence>
<comment type="caution">
    <text evidence="1">The sequence shown here is derived from an EMBL/GenBank/DDBJ whole genome shotgun (WGS) entry which is preliminary data.</text>
</comment>
<gene>
    <name evidence="1" type="ORF">E5358_07610</name>
</gene>
<evidence type="ECO:0000313" key="1">
    <source>
        <dbReference type="EMBL" id="TGX82169.1"/>
    </source>
</evidence>
<name>A0AC61QQ01_9BACT</name>
<accession>A0AC61QQ01</accession>
<dbReference type="Proteomes" id="UP000308886">
    <property type="component" value="Unassembled WGS sequence"/>
</dbReference>
<reference evidence="1" key="1">
    <citation type="submission" date="2019-04" db="EMBL/GenBank/DDBJ databases">
        <title>Microbes associate with the intestines of laboratory mice.</title>
        <authorList>
            <person name="Navarre W."/>
            <person name="Wong E."/>
            <person name="Huang K."/>
            <person name="Tropini C."/>
            <person name="Ng K."/>
            <person name="Yu B."/>
        </authorList>
    </citation>
    <scope>NUCLEOTIDE SEQUENCE</scope>
    <source>
        <strain evidence="1">NM73_A23</strain>
    </source>
</reference>
<evidence type="ECO:0000313" key="2">
    <source>
        <dbReference type="Proteomes" id="UP000308886"/>
    </source>
</evidence>
<protein>
    <submittedName>
        <fullName evidence="1">Methionine synthase</fullName>
    </submittedName>
</protein>